<organism evidence="2 3">
    <name type="scientific">Streptomyces polychromogenes</name>
    <dbReference type="NCBI Taxonomy" id="67342"/>
    <lineage>
        <taxon>Bacteria</taxon>
        <taxon>Bacillati</taxon>
        <taxon>Actinomycetota</taxon>
        <taxon>Actinomycetes</taxon>
        <taxon>Kitasatosporales</taxon>
        <taxon>Streptomycetaceae</taxon>
        <taxon>Streptomyces</taxon>
    </lineage>
</organism>
<accession>A0ABN0VQG5</accession>
<dbReference type="RefSeq" id="WP_344166444.1">
    <property type="nucleotide sequence ID" value="NZ_BAAABV010000024.1"/>
</dbReference>
<sequence length="224" mass="23838">MNRTRLLAAAVPPLLAAALCAAAAGAPTASAADPAAKPPVPHCVASDGFDFNAVFHVRERIIAPPPTCRVTLAKERWVRATFGWSTAVDAASAVYPPGYKPLRPGIAPIEDFNAKFVSATYVHDIGTPQERTFTFKKKEVLRTGLFTSDGFPYSAPVSPPFKALSVGTHTSTVFVTLSAEHCDGVAPDREADCLPAGTIRFSGDDTFEVQARPADVKHPARLPR</sequence>
<keyword evidence="3" id="KW-1185">Reference proteome</keyword>
<name>A0ABN0VQG5_9ACTN</name>
<protein>
    <recommendedName>
        <fullName evidence="4">Secreted protein</fullName>
    </recommendedName>
</protein>
<evidence type="ECO:0008006" key="4">
    <source>
        <dbReference type="Google" id="ProtNLM"/>
    </source>
</evidence>
<reference evidence="3" key="1">
    <citation type="journal article" date="2019" name="Int. J. Syst. Evol. Microbiol.">
        <title>The Global Catalogue of Microorganisms (GCM) 10K type strain sequencing project: providing services to taxonomists for standard genome sequencing and annotation.</title>
        <authorList>
            <consortium name="The Broad Institute Genomics Platform"/>
            <consortium name="The Broad Institute Genome Sequencing Center for Infectious Disease"/>
            <person name="Wu L."/>
            <person name="Ma J."/>
        </authorList>
    </citation>
    <scope>NUCLEOTIDE SEQUENCE [LARGE SCALE GENOMIC DNA]</scope>
    <source>
        <strain evidence="3">JCM 4505</strain>
    </source>
</reference>
<comment type="caution">
    <text evidence="2">The sequence shown here is derived from an EMBL/GenBank/DDBJ whole genome shotgun (WGS) entry which is preliminary data.</text>
</comment>
<feature type="chain" id="PRO_5046767443" description="Secreted protein" evidence="1">
    <location>
        <begin position="32"/>
        <end position="224"/>
    </location>
</feature>
<proteinExistence type="predicted"/>
<keyword evidence="1" id="KW-0732">Signal</keyword>
<evidence type="ECO:0000256" key="1">
    <source>
        <dbReference type="SAM" id="SignalP"/>
    </source>
</evidence>
<gene>
    <name evidence="2" type="ORF">GCM10010302_61630</name>
</gene>
<evidence type="ECO:0000313" key="2">
    <source>
        <dbReference type="EMBL" id="GAA0314162.1"/>
    </source>
</evidence>
<evidence type="ECO:0000313" key="3">
    <source>
        <dbReference type="Proteomes" id="UP001501867"/>
    </source>
</evidence>
<feature type="signal peptide" evidence="1">
    <location>
        <begin position="1"/>
        <end position="31"/>
    </location>
</feature>
<dbReference type="Proteomes" id="UP001501867">
    <property type="component" value="Unassembled WGS sequence"/>
</dbReference>
<dbReference type="EMBL" id="BAAABV010000024">
    <property type="protein sequence ID" value="GAA0314162.1"/>
    <property type="molecule type" value="Genomic_DNA"/>
</dbReference>